<reference evidence="2 3" key="1">
    <citation type="submission" date="2018-11" db="EMBL/GenBank/DDBJ databases">
        <title>The Potential of Streptomyces as Biocontrol Agents against the Tomato grey mould, Botrytis cinerea (Gray mold) Frontiers in Microbiology.</title>
        <authorList>
            <person name="Li D."/>
        </authorList>
    </citation>
    <scope>NUCLEOTIDE SEQUENCE [LARGE SCALE GENOMIC DNA]</scope>
    <source>
        <strain evidence="2 3">NEAU-LD23</strain>
    </source>
</reference>
<protein>
    <submittedName>
        <fullName evidence="2">Uncharacterized protein</fullName>
    </submittedName>
</protein>
<dbReference type="EMBL" id="RIBZ01000326">
    <property type="protein sequence ID" value="RNG17855.1"/>
    <property type="molecule type" value="Genomic_DNA"/>
</dbReference>
<dbReference type="AlphaFoldDB" id="A0A3M8VN35"/>
<dbReference type="Proteomes" id="UP000275401">
    <property type="component" value="Unassembled WGS sequence"/>
</dbReference>
<name>A0A3M8VN35_9ACTN</name>
<keyword evidence="3" id="KW-1185">Reference proteome</keyword>
<organism evidence="2 3">
    <name type="scientific">Streptomyces botrytidirepellens</name>
    <dbReference type="NCBI Taxonomy" id="2486417"/>
    <lineage>
        <taxon>Bacteria</taxon>
        <taxon>Bacillati</taxon>
        <taxon>Actinomycetota</taxon>
        <taxon>Actinomycetes</taxon>
        <taxon>Kitasatosporales</taxon>
        <taxon>Streptomycetaceae</taxon>
        <taxon>Streptomyces</taxon>
    </lineage>
</organism>
<accession>A0A3M8VN35</accession>
<proteinExistence type="predicted"/>
<sequence>MAKVALVTTDTPQPPAPHHPRDCGRASWIDVTGPSNGVRALLETPRMPKPRKELIQREIDRVDAVLAHVRTEET</sequence>
<evidence type="ECO:0000313" key="2">
    <source>
        <dbReference type="EMBL" id="RNG17855.1"/>
    </source>
</evidence>
<gene>
    <name evidence="2" type="ORF">EEJ42_29135</name>
</gene>
<evidence type="ECO:0000313" key="3">
    <source>
        <dbReference type="Proteomes" id="UP000275401"/>
    </source>
</evidence>
<comment type="caution">
    <text evidence="2">The sequence shown here is derived from an EMBL/GenBank/DDBJ whole genome shotgun (WGS) entry which is preliminary data.</text>
</comment>
<feature type="region of interest" description="Disordered" evidence="1">
    <location>
        <begin position="1"/>
        <end position="30"/>
    </location>
</feature>
<evidence type="ECO:0000256" key="1">
    <source>
        <dbReference type="SAM" id="MobiDB-lite"/>
    </source>
</evidence>